<sequence>MREIRRNEIRFHRENARAEWIKDQHVLGALSGHRRPDFRSYGSACSTCSGTCQRLGEGKGRGKLASDREGSVTCHMRTQFCFRVYVSVHSVGWKPRGQAAFDGRKQTTIERPSLGVVDANKPLKVKAEQFNCMLEEYLYHFVDGRQRNWVQMLNVVQFDHDAQTDLLIRRSQFEIDDSRHVVFPPVIDGPYVGNNPQVHRVEKEWEQMADIARVYLEEASRPMEERVDQKQCPTKFEWMTWNTKKIEKSRRSLLTE</sequence>
<gene>
    <name evidence="1" type="ORF">E6C27_scaffold79G00800</name>
</gene>
<keyword evidence="1" id="KW-0695">RNA-directed DNA polymerase</keyword>
<organism evidence="1 2">
    <name type="scientific">Cucumis melo var. makuwa</name>
    <name type="common">Oriental melon</name>
    <dbReference type="NCBI Taxonomy" id="1194695"/>
    <lineage>
        <taxon>Eukaryota</taxon>
        <taxon>Viridiplantae</taxon>
        <taxon>Streptophyta</taxon>
        <taxon>Embryophyta</taxon>
        <taxon>Tracheophyta</taxon>
        <taxon>Spermatophyta</taxon>
        <taxon>Magnoliopsida</taxon>
        <taxon>eudicotyledons</taxon>
        <taxon>Gunneridae</taxon>
        <taxon>Pentapetalae</taxon>
        <taxon>rosids</taxon>
        <taxon>fabids</taxon>
        <taxon>Cucurbitales</taxon>
        <taxon>Cucurbitaceae</taxon>
        <taxon>Benincaseae</taxon>
        <taxon>Cucumis</taxon>
    </lineage>
</organism>
<reference evidence="1 2" key="1">
    <citation type="submission" date="2019-08" db="EMBL/GenBank/DDBJ databases">
        <title>Draft genome sequences of two oriental melons (Cucumis melo L. var makuwa).</title>
        <authorList>
            <person name="Kwon S.-Y."/>
        </authorList>
    </citation>
    <scope>NUCLEOTIDE SEQUENCE [LARGE SCALE GENOMIC DNA]</scope>
    <source>
        <strain evidence="2">cv. SW 3</strain>
        <tissue evidence="1">Leaf</tissue>
    </source>
</reference>
<accession>A0A5A7V843</accession>
<name>A0A5A7V843_CUCMM</name>
<keyword evidence="1" id="KW-0808">Transferase</keyword>
<dbReference type="GO" id="GO:0003964">
    <property type="term" value="F:RNA-directed DNA polymerase activity"/>
    <property type="evidence" value="ECO:0007669"/>
    <property type="project" value="UniProtKB-KW"/>
</dbReference>
<protein>
    <submittedName>
        <fullName evidence="1">Reverse transcriptase</fullName>
    </submittedName>
</protein>
<evidence type="ECO:0000313" key="1">
    <source>
        <dbReference type="EMBL" id="KAA0062586.1"/>
    </source>
</evidence>
<proteinExistence type="predicted"/>
<dbReference type="EMBL" id="SSTE01004244">
    <property type="protein sequence ID" value="KAA0062586.1"/>
    <property type="molecule type" value="Genomic_DNA"/>
</dbReference>
<comment type="caution">
    <text evidence="1">The sequence shown here is derived from an EMBL/GenBank/DDBJ whole genome shotgun (WGS) entry which is preliminary data.</text>
</comment>
<evidence type="ECO:0000313" key="2">
    <source>
        <dbReference type="Proteomes" id="UP000321393"/>
    </source>
</evidence>
<keyword evidence="1" id="KW-0548">Nucleotidyltransferase</keyword>
<dbReference type="Proteomes" id="UP000321393">
    <property type="component" value="Unassembled WGS sequence"/>
</dbReference>
<dbReference type="AlphaFoldDB" id="A0A5A7V843"/>